<reference evidence="2" key="1">
    <citation type="submission" date="2023-11" db="EMBL/GenBank/DDBJ databases">
        <title>Genome Sequence of Bacillus pseudomycoides stain BUPM19.</title>
        <authorList>
            <person name="Farhat A."/>
        </authorList>
    </citation>
    <scope>NUCLEOTIDE SEQUENCE [LARGE SCALE GENOMIC DNA]</scope>
    <source>
        <strain evidence="2">BUPM19</strain>
    </source>
</reference>
<dbReference type="Proteomes" id="UP001291930">
    <property type="component" value="Unassembled WGS sequence"/>
</dbReference>
<comment type="caution">
    <text evidence="1">The sequence shown here is derived from an EMBL/GenBank/DDBJ whole genome shotgun (WGS) entry which is preliminary data.</text>
</comment>
<name>A0ABU5JZL8_9BACI</name>
<organism evidence="1 2">
    <name type="scientific">Bacillus bingmayongensis</name>
    <dbReference type="NCBI Taxonomy" id="1150157"/>
    <lineage>
        <taxon>Bacteria</taxon>
        <taxon>Bacillati</taxon>
        <taxon>Bacillota</taxon>
        <taxon>Bacilli</taxon>
        <taxon>Bacillales</taxon>
        <taxon>Bacillaceae</taxon>
        <taxon>Bacillus</taxon>
    </lineage>
</organism>
<dbReference type="RefSeq" id="WP_374218330.1">
    <property type="nucleotide sequence ID" value="NZ_JAXOVW010000035.1"/>
</dbReference>
<protein>
    <submittedName>
        <fullName evidence="1">Uncharacterized protein</fullName>
    </submittedName>
</protein>
<evidence type="ECO:0000313" key="2">
    <source>
        <dbReference type="Proteomes" id="UP001291930"/>
    </source>
</evidence>
<accession>A0ABU5JZL8</accession>
<dbReference type="EMBL" id="JAXOVW010000035">
    <property type="protein sequence ID" value="MDZ5608617.1"/>
    <property type="molecule type" value="Genomic_DNA"/>
</dbReference>
<sequence length="53" mass="6044">MRQYVIYASRLAKGKDIKAVCCASKEQFQKGSNQEAQNIMLKLTERSEQVGQH</sequence>
<gene>
    <name evidence="1" type="ORF">U2I54_16320</name>
</gene>
<evidence type="ECO:0000313" key="1">
    <source>
        <dbReference type="EMBL" id="MDZ5608617.1"/>
    </source>
</evidence>
<proteinExistence type="predicted"/>
<keyword evidence="2" id="KW-1185">Reference proteome</keyword>